<reference evidence="2" key="1">
    <citation type="submission" date="2022-10" db="EMBL/GenBank/DDBJ databases">
        <title>Genome assembly of Pristionchus species.</title>
        <authorList>
            <person name="Yoshida K."/>
            <person name="Sommer R.J."/>
        </authorList>
    </citation>
    <scope>NUCLEOTIDE SEQUENCE [LARGE SCALE GENOMIC DNA]</scope>
    <source>
        <strain evidence="2">RS5460</strain>
    </source>
</reference>
<evidence type="ECO:0000313" key="2">
    <source>
        <dbReference type="Proteomes" id="UP001328107"/>
    </source>
</evidence>
<protein>
    <submittedName>
        <fullName evidence="1">Uncharacterized protein</fullName>
    </submittedName>
</protein>
<dbReference type="Proteomes" id="UP001328107">
    <property type="component" value="Unassembled WGS sequence"/>
</dbReference>
<accession>A0AAN5I6U3</accession>
<evidence type="ECO:0000313" key="1">
    <source>
        <dbReference type="EMBL" id="GMR53609.1"/>
    </source>
</evidence>
<sequence length="104" mass="11782">MVVHLSETVANFLPICDFPYSFDIIRSDILVLKVVSVLPHVNSEQRHQSCSCFKGILVGQRRNTKLLAFRANSEPTPTRTLNSDGCSRQLILHFDHRAEITLDC</sequence>
<name>A0AAN5I6U3_9BILA</name>
<gene>
    <name evidence="1" type="ORF">PMAYCL1PPCAC_23804</name>
</gene>
<keyword evidence="2" id="KW-1185">Reference proteome</keyword>
<proteinExistence type="predicted"/>
<comment type="caution">
    <text evidence="1">The sequence shown here is derived from an EMBL/GenBank/DDBJ whole genome shotgun (WGS) entry which is preliminary data.</text>
</comment>
<organism evidence="1 2">
    <name type="scientific">Pristionchus mayeri</name>
    <dbReference type="NCBI Taxonomy" id="1317129"/>
    <lineage>
        <taxon>Eukaryota</taxon>
        <taxon>Metazoa</taxon>
        <taxon>Ecdysozoa</taxon>
        <taxon>Nematoda</taxon>
        <taxon>Chromadorea</taxon>
        <taxon>Rhabditida</taxon>
        <taxon>Rhabditina</taxon>
        <taxon>Diplogasteromorpha</taxon>
        <taxon>Diplogasteroidea</taxon>
        <taxon>Neodiplogasteridae</taxon>
        <taxon>Pristionchus</taxon>
    </lineage>
</organism>
<dbReference type="EMBL" id="BTRK01000005">
    <property type="protein sequence ID" value="GMR53609.1"/>
    <property type="molecule type" value="Genomic_DNA"/>
</dbReference>
<dbReference type="AlphaFoldDB" id="A0AAN5I6U3"/>